<comment type="caution">
    <text evidence="3">The sequence shown here is derived from an EMBL/GenBank/DDBJ whole genome shotgun (WGS) entry which is preliminary data.</text>
</comment>
<reference evidence="3 4" key="1">
    <citation type="submission" date="2016-07" db="EMBL/GenBank/DDBJ databases">
        <title>Pervasive Adenine N6-methylation of Active Genes in Fungi.</title>
        <authorList>
            <consortium name="DOE Joint Genome Institute"/>
            <person name="Mondo S.J."/>
            <person name="Dannebaum R.O."/>
            <person name="Kuo R.C."/>
            <person name="Labutti K."/>
            <person name="Haridas S."/>
            <person name="Kuo A."/>
            <person name="Salamov A."/>
            <person name="Ahrendt S.R."/>
            <person name="Lipzen A."/>
            <person name="Sullivan W."/>
            <person name="Andreopoulos W.B."/>
            <person name="Clum A."/>
            <person name="Lindquist E."/>
            <person name="Daum C."/>
            <person name="Ramamoorthy G.K."/>
            <person name="Gryganskyi A."/>
            <person name="Culley D."/>
            <person name="Magnuson J.K."/>
            <person name="James T.Y."/>
            <person name="O'Malley M.A."/>
            <person name="Stajich J.E."/>
            <person name="Spatafora J.W."/>
            <person name="Visel A."/>
            <person name="Grigoriev I.V."/>
        </authorList>
    </citation>
    <scope>NUCLEOTIDE SEQUENCE [LARGE SCALE GENOMIC DNA]</scope>
    <source>
        <strain evidence="3 4">CBS 115471</strain>
    </source>
</reference>
<sequence length="174" mass="19147">MHPNRPNPPALPPRPSPPLPPPPPPPTPIVITPWDTHQPKTAGNTTLRSASYSISMSDHAGTHVNALKHFDPTTSALSIDDKPLETLYTKAICLDLSHIELYKTASVQDVQNAVSASRQEIRPGDTVLWYFGYSARVDRDWPRWKHDFPGLSIEGLHWLADQGIGILGVAVLDV</sequence>
<gene>
    <name evidence="3" type="ORF">BCR34DRAFT_595603</name>
</gene>
<organism evidence="3 4">
    <name type="scientific">Clohesyomyces aquaticus</name>
    <dbReference type="NCBI Taxonomy" id="1231657"/>
    <lineage>
        <taxon>Eukaryota</taxon>
        <taxon>Fungi</taxon>
        <taxon>Dikarya</taxon>
        <taxon>Ascomycota</taxon>
        <taxon>Pezizomycotina</taxon>
        <taxon>Dothideomycetes</taxon>
        <taxon>Pleosporomycetidae</taxon>
        <taxon>Pleosporales</taxon>
        <taxon>Lindgomycetaceae</taxon>
        <taxon>Clohesyomyces</taxon>
    </lineage>
</organism>
<dbReference type="InterPro" id="IPR037175">
    <property type="entry name" value="KFase_sf"/>
</dbReference>
<dbReference type="GO" id="GO:0004061">
    <property type="term" value="F:arylformamidase activity"/>
    <property type="evidence" value="ECO:0007669"/>
    <property type="project" value="InterPro"/>
</dbReference>
<evidence type="ECO:0000313" key="3">
    <source>
        <dbReference type="EMBL" id="ORY19160.1"/>
    </source>
</evidence>
<evidence type="ECO:0000313" key="4">
    <source>
        <dbReference type="Proteomes" id="UP000193144"/>
    </source>
</evidence>
<dbReference type="Proteomes" id="UP000193144">
    <property type="component" value="Unassembled WGS sequence"/>
</dbReference>
<dbReference type="Gene3D" id="3.50.30.50">
    <property type="entry name" value="Putative cyclase"/>
    <property type="match status" value="1"/>
</dbReference>
<evidence type="ECO:0000256" key="1">
    <source>
        <dbReference type="ARBA" id="ARBA00007865"/>
    </source>
</evidence>
<protein>
    <submittedName>
        <fullName evidence="3">Putative cyclase-domain-containing protein</fullName>
    </submittedName>
</protein>
<dbReference type="GO" id="GO:0019441">
    <property type="term" value="P:L-tryptophan catabolic process to kynurenine"/>
    <property type="evidence" value="ECO:0007669"/>
    <property type="project" value="InterPro"/>
</dbReference>
<name>A0A1Y2AA18_9PLEO</name>
<keyword evidence="4" id="KW-1185">Reference proteome</keyword>
<evidence type="ECO:0000256" key="2">
    <source>
        <dbReference type="SAM" id="MobiDB-lite"/>
    </source>
</evidence>
<dbReference type="STRING" id="1231657.A0A1Y2AA18"/>
<dbReference type="InterPro" id="IPR007325">
    <property type="entry name" value="KFase/CYL"/>
</dbReference>
<accession>A0A1Y2AA18</accession>
<comment type="similarity">
    <text evidence="1">Belongs to the Cyclase 1 superfamily.</text>
</comment>
<dbReference type="Pfam" id="PF04199">
    <property type="entry name" value="Cyclase"/>
    <property type="match status" value="1"/>
</dbReference>
<dbReference type="SUPFAM" id="SSF102198">
    <property type="entry name" value="Putative cyclase"/>
    <property type="match status" value="1"/>
</dbReference>
<dbReference type="OrthoDB" id="7108654at2759"/>
<dbReference type="EMBL" id="MCFA01000003">
    <property type="protein sequence ID" value="ORY19160.1"/>
    <property type="molecule type" value="Genomic_DNA"/>
</dbReference>
<feature type="compositionally biased region" description="Pro residues" evidence="2">
    <location>
        <begin position="1"/>
        <end position="28"/>
    </location>
</feature>
<feature type="region of interest" description="Disordered" evidence="2">
    <location>
        <begin position="1"/>
        <end position="33"/>
    </location>
</feature>
<proteinExistence type="inferred from homology"/>
<dbReference type="AlphaFoldDB" id="A0A1Y2AA18"/>